<accession>A0ABN3V8E4</accession>
<evidence type="ECO:0000259" key="1">
    <source>
        <dbReference type="Pfam" id="PF21597"/>
    </source>
</evidence>
<dbReference type="InterPro" id="IPR049445">
    <property type="entry name" value="TetR_SbtR-like_C"/>
</dbReference>
<dbReference type="SUPFAM" id="SSF48498">
    <property type="entry name" value="Tetracyclin repressor-like, C-terminal domain"/>
    <property type="match status" value="1"/>
</dbReference>
<sequence>MTEGPDRRRTELFDRWHESMRSTAEHLLVRARQAGAVRSDLEVHDLLALTSAAAVAASGEEHARKLLRILRSGFEPATPSAPRRA</sequence>
<keyword evidence="3" id="KW-1185">Reference proteome</keyword>
<gene>
    <name evidence="2" type="ORF">GCM10010470_16860</name>
</gene>
<dbReference type="Gene3D" id="1.10.357.10">
    <property type="entry name" value="Tetracycline Repressor, domain 2"/>
    <property type="match status" value="1"/>
</dbReference>
<dbReference type="Proteomes" id="UP001500979">
    <property type="component" value="Unassembled WGS sequence"/>
</dbReference>
<comment type="caution">
    <text evidence="2">The sequence shown here is derived from an EMBL/GenBank/DDBJ whole genome shotgun (WGS) entry which is preliminary data.</text>
</comment>
<evidence type="ECO:0000313" key="2">
    <source>
        <dbReference type="EMBL" id="GAA2783526.1"/>
    </source>
</evidence>
<feature type="domain" description="Transcriptional regulator SbtR-like C-terminal" evidence="1">
    <location>
        <begin position="11"/>
        <end position="75"/>
    </location>
</feature>
<proteinExistence type="predicted"/>
<name>A0ABN3V8E4_9PSEU</name>
<organism evidence="2 3">
    <name type="scientific">Saccharopolyspora taberi</name>
    <dbReference type="NCBI Taxonomy" id="60895"/>
    <lineage>
        <taxon>Bacteria</taxon>
        <taxon>Bacillati</taxon>
        <taxon>Actinomycetota</taxon>
        <taxon>Actinomycetes</taxon>
        <taxon>Pseudonocardiales</taxon>
        <taxon>Pseudonocardiaceae</taxon>
        <taxon>Saccharopolyspora</taxon>
    </lineage>
</organism>
<evidence type="ECO:0000313" key="3">
    <source>
        <dbReference type="Proteomes" id="UP001500979"/>
    </source>
</evidence>
<reference evidence="2 3" key="1">
    <citation type="journal article" date="2019" name="Int. J. Syst. Evol. Microbiol.">
        <title>The Global Catalogue of Microorganisms (GCM) 10K type strain sequencing project: providing services to taxonomists for standard genome sequencing and annotation.</title>
        <authorList>
            <consortium name="The Broad Institute Genomics Platform"/>
            <consortium name="The Broad Institute Genome Sequencing Center for Infectious Disease"/>
            <person name="Wu L."/>
            <person name="Ma J."/>
        </authorList>
    </citation>
    <scope>NUCLEOTIDE SEQUENCE [LARGE SCALE GENOMIC DNA]</scope>
    <source>
        <strain evidence="2 3">JCM 9383</strain>
    </source>
</reference>
<dbReference type="InterPro" id="IPR036271">
    <property type="entry name" value="Tet_transcr_reg_TetR-rel_C_sf"/>
</dbReference>
<dbReference type="Pfam" id="PF21597">
    <property type="entry name" value="TetR_C_43"/>
    <property type="match status" value="1"/>
</dbReference>
<dbReference type="EMBL" id="BAAAUX010000010">
    <property type="protein sequence ID" value="GAA2783526.1"/>
    <property type="molecule type" value="Genomic_DNA"/>
</dbReference>
<protein>
    <recommendedName>
        <fullName evidence="1">Transcriptional regulator SbtR-like C-terminal domain-containing protein</fullName>
    </recommendedName>
</protein>